<reference evidence="1 2" key="1">
    <citation type="submission" date="2018-06" db="EMBL/GenBank/DDBJ databases">
        <authorList>
            <consortium name="Pathogen Informatics"/>
            <person name="Doyle S."/>
        </authorList>
    </citation>
    <scope>NUCLEOTIDE SEQUENCE [LARGE SCALE GENOMIC DNA]</scope>
    <source>
        <strain evidence="1 2">NCTC13379</strain>
    </source>
</reference>
<accession>A0AAX2KUD8</accession>
<protein>
    <submittedName>
        <fullName evidence="1">Uncharacterized protein</fullName>
    </submittedName>
</protein>
<dbReference type="EMBL" id="UGIX01000003">
    <property type="protein sequence ID" value="STQ82926.1"/>
    <property type="molecule type" value="Genomic_DNA"/>
</dbReference>
<organism evidence="1 2">
    <name type="scientific">Enterococcus faecalis</name>
    <name type="common">Streptococcus faecalis</name>
    <dbReference type="NCBI Taxonomy" id="1351"/>
    <lineage>
        <taxon>Bacteria</taxon>
        <taxon>Bacillati</taxon>
        <taxon>Bacillota</taxon>
        <taxon>Bacilli</taxon>
        <taxon>Lactobacillales</taxon>
        <taxon>Enterococcaceae</taxon>
        <taxon>Enterococcus</taxon>
    </lineage>
</organism>
<dbReference type="Proteomes" id="UP000254396">
    <property type="component" value="Unassembled WGS sequence"/>
</dbReference>
<gene>
    <name evidence="1" type="ORF">NCTC13379_03371</name>
</gene>
<evidence type="ECO:0000313" key="2">
    <source>
        <dbReference type="Proteomes" id="UP000254396"/>
    </source>
</evidence>
<sequence>MKKIILIGLLLSIYQDVLPTKVVIALQANQASRQQHQK</sequence>
<evidence type="ECO:0000313" key="1">
    <source>
        <dbReference type="EMBL" id="STQ82926.1"/>
    </source>
</evidence>
<dbReference type="AlphaFoldDB" id="A0AAX2KUD8"/>
<name>A0AAX2KUD8_ENTFL</name>
<proteinExistence type="predicted"/>
<comment type="caution">
    <text evidence="1">The sequence shown here is derived from an EMBL/GenBank/DDBJ whole genome shotgun (WGS) entry which is preliminary data.</text>
</comment>